<dbReference type="AlphaFoldDB" id="A0AAV5CVL4"/>
<accession>A0AAV5CVL4</accession>
<gene>
    <name evidence="3" type="primary">ga19268</name>
    <name evidence="3" type="ORF">PR202_ga19268</name>
</gene>
<keyword evidence="1" id="KW-0999">Mitochondrion inner membrane</keyword>
<comment type="subunit">
    <text evidence="1">Heterohexamer.</text>
</comment>
<evidence type="ECO:0000313" key="4">
    <source>
        <dbReference type="Proteomes" id="UP001054889"/>
    </source>
</evidence>
<comment type="caution">
    <text evidence="3">The sequence shown here is derived from an EMBL/GenBank/DDBJ whole genome shotgun (WGS) entry which is preliminary data.</text>
</comment>
<dbReference type="Gene3D" id="1.10.287.810">
    <property type="entry name" value="Mitochondrial import inner membrane translocase subunit tim13 like domains"/>
    <property type="match status" value="1"/>
</dbReference>
<comment type="function">
    <text evidence="1">Mitochondrial intermembrane chaperone that participates in the import and insertion of some multi-pass transmembrane proteins into the mitochondrial inner membrane. Also required for the transfer of beta-barrel precursors from the TOM complex to the sorting and assembly machinery (SAM complex) of the outer membrane. Acts as a chaperone-like protein that protects the hydrophobic precursors from aggregation and guide them through the mitochondrial intermembrane space.</text>
</comment>
<keyword evidence="1" id="KW-0653">Protein transport</keyword>
<evidence type="ECO:0000259" key="2">
    <source>
        <dbReference type="Pfam" id="PF02953"/>
    </source>
</evidence>
<evidence type="ECO:0000256" key="1">
    <source>
        <dbReference type="RuleBase" id="RU367043"/>
    </source>
</evidence>
<keyword evidence="1" id="KW-0496">Mitochondrion</keyword>
<reference evidence="3" key="2">
    <citation type="submission" date="2021-12" db="EMBL/GenBank/DDBJ databases">
        <title>Resequencing data analysis of finger millet.</title>
        <authorList>
            <person name="Hatakeyama M."/>
            <person name="Aluri S."/>
            <person name="Balachadran M.T."/>
            <person name="Sivarajan S.R."/>
            <person name="Poveda L."/>
            <person name="Shimizu-Inatsugi R."/>
            <person name="Schlapbach R."/>
            <person name="Sreeman S.M."/>
            <person name="Shimizu K.K."/>
        </authorList>
    </citation>
    <scope>NUCLEOTIDE SEQUENCE</scope>
</reference>
<comment type="subcellular location">
    <subcellularLocation>
        <location evidence="1">Mitochondrion inner membrane</location>
        <topology evidence="1">Peripheral membrane protein</topology>
        <orientation evidence="1">Intermembrane side</orientation>
    </subcellularLocation>
</comment>
<dbReference type="SUPFAM" id="SSF144122">
    <property type="entry name" value="Tim10-like"/>
    <property type="match status" value="1"/>
</dbReference>
<name>A0AAV5CVL4_ELECO</name>
<dbReference type="InterPro" id="IPR035427">
    <property type="entry name" value="Tim10-like_dom_sf"/>
</dbReference>
<dbReference type="Proteomes" id="UP001054889">
    <property type="component" value="Unassembled WGS sequence"/>
</dbReference>
<protein>
    <recommendedName>
        <fullName evidence="1">Mitochondrial import inner membrane translocase subunit</fullName>
    </recommendedName>
</protein>
<keyword evidence="1" id="KW-0813">Transport</keyword>
<dbReference type="EMBL" id="BQKI01000009">
    <property type="protein sequence ID" value="GJN01962.1"/>
    <property type="molecule type" value="Genomic_DNA"/>
</dbReference>
<keyword evidence="1" id="KW-0811">Translocation</keyword>
<comment type="similarity">
    <text evidence="1">Belongs to the small Tim family.</text>
</comment>
<dbReference type="Pfam" id="PF02953">
    <property type="entry name" value="zf-Tim10_DDP"/>
    <property type="match status" value="1"/>
</dbReference>
<organism evidence="3 4">
    <name type="scientific">Eleusine coracana subsp. coracana</name>
    <dbReference type="NCBI Taxonomy" id="191504"/>
    <lineage>
        <taxon>Eukaryota</taxon>
        <taxon>Viridiplantae</taxon>
        <taxon>Streptophyta</taxon>
        <taxon>Embryophyta</taxon>
        <taxon>Tracheophyta</taxon>
        <taxon>Spermatophyta</taxon>
        <taxon>Magnoliopsida</taxon>
        <taxon>Liliopsida</taxon>
        <taxon>Poales</taxon>
        <taxon>Poaceae</taxon>
        <taxon>PACMAD clade</taxon>
        <taxon>Chloridoideae</taxon>
        <taxon>Cynodonteae</taxon>
        <taxon>Eleusininae</taxon>
        <taxon>Eleusine</taxon>
    </lineage>
</organism>
<dbReference type="InterPro" id="IPR004217">
    <property type="entry name" value="Tim10-like"/>
</dbReference>
<keyword evidence="4" id="KW-1185">Reference proteome</keyword>
<keyword evidence="1" id="KW-1015">Disulfide bond</keyword>
<proteinExistence type="inferred from homology"/>
<feature type="domain" description="Tim10-like" evidence="2">
    <location>
        <begin position="3"/>
        <end position="46"/>
    </location>
</feature>
<dbReference type="GO" id="GO:0015031">
    <property type="term" value="P:protein transport"/>
    <property type="evidence" value="ECO:0007669"/>
    <property type="project" value="UniProtKB-KW"/>
</dbReference>
<keyword evidence="1" id="KW-0143">Chaperone</keyword>
<dbReference type="GO" id="GO:0005743">
    <property type="term" value="C:mitochondrial inner membrane"/>
    <property type="evidence" value="ECO:0007669"/>
    <property type="project" value="UniProtKB-SubCell"/>
</dbReference>
<comment type="domain">
    <text evidence="1">The twin CX3C motif contains 4 conserved Cys residues that form 2 disulfide bonds in the mitochondrial intermembrane space.</text>
</comment>
<evidence type="ECO:0000313" key="3">
    <source>
        <dbReference type="EMBL" id="GJN01962.1"/>
    </source>
</evidence>
<reference evidence="3" key="1">
    <citation type="journal article" date="2018" name="DNA Res.">
        <title>Multiple hybrid de novo genome assembly of finger millet, an orphan allotetraploid crop.</title>
        <authorList>
            <person name="Hatakeyama M."/>
            <person name="Aluri S."/>
            <person name="Balachadran M.T."/>
            <person name="Sivarajan S.R."/>
            <person name="Patrignani A."/>
            <person name="Gruter S."/>
            <person name="Poveda L."/>
            <person name="Shimizu-Inatsugi R."/>
            <person name="Baeten J."/>
            <person name="Francoijs K.J."/>
            <person name="Nataraja K.N."/>
            <person name="Reddy Y.A.N."/>
            <person name="Phadnis S."/>
            <person name="Ravikumar R.L."/>
            <person name="Schlapbach R."/>
            <person name="Sreeman S.M."/>
            <person name="Shimizu K.K."/>
        </authorList>
    </citation>
    <scope>NUCLEOTIDE SEQUENCE</scope>
</reference>
<sequence length="52" mass="5772">MLQAVGDKCFTVCVTKPETSFSRSEGNCVSNCMERYIEATRIISRAVLNSQP</sequence>
<keyword evidence="1" id="KW-0472">Membrane</keyword>